<feature type="compositionally biased region" description="Low complexity" evidence="1">
    <location>
        <begin position="407"/>
        <end position="434"/>
    </location>
</feature>
<feature type="compositionally biased region" description="Basic and acidic residues" evidence="1">
    <location>
        <begin position="307"/>
        <end position="325"/>
    </location>
</feature>
<gene>
    <name evidence="2" type="ORF">TTHERM_00471310</name>
</gene>
<accession>I7MGN5</accession>
<name>I7MGN5_TETTS</name>
<protein>
    <submittedName>
        <fullName evidence="2">Uncharacterized protein</fullName>
    </submittedName>
</protein>
<sequence length="1012" mass="119776">MSGQNCEQTEKAIQENLNLQDNQCEIQDHQALIQKDEQKSLDQIEKDHNVIAEGVNKEDDSLSNINIDLDYQKYLSNEEKRTLEKLQDNTQIIIGKYKDVKQQSSQKKNSDTFMKGYDMNSPTSMESSQQAQSCITFYQYKTGKQKKNNKMFDSVNSYQSDKCNGFTSKKLDQSEQLTPKNYSQKQSNNGKQIQGNVSHQQLQNYFEAVQQNVSKRISFNSLQEVQQKQVNSLIQPQSSDEKQIAYVNRREELSPKNLLKEPYFYSSGFSFEKFKSRNNPQQFYTSFKFKSDKSSSPQSKRSRSKKQSQDEILDHNSDQQTKTDQKQSVSKLQNKQQCQNSSLLNSMLQSNSVKHSLENLKSSIQNPIQLSPNQNKKIKQANKSYKENEIQLEYNQNLQNQSKKTLNSSSKQNKHSNNYLKSQQSSTKKVSQIKESQQNQYRQSLITPSCFYFLDETSNSSILKNTLIQWFENEKIKFQNKVDSLLMNQNCYDQENSKKNNYVVSNQELDFMQNFLIDFEILLTQSNGIVNSKLETKLQEFLNNEAQIVVNRIKDKKPSTTLHKNEINSKNKQDQTLNNSLSENNLKDQYKKDQLKGLSSQAEACFKLTNIDQTIFKKLSNDEQIFNYSFHYQILLELVNQINIKTLNEQKFTKESNLKTSLFLAFFSFLANFFEFIPVVNQKLEDKTWEFCNNLLTKSGIIFNSVQKLPNLIEKQTYNPYLIQEFEESFQEVENIVCQEDKLLDDIEYGFFLKFIYSIKSLFEILKNNNIINFDQKKLQLNQKKTQEYLQKREQKIKDGIQINSYLQKSVLEQENLIQQQYGINFQEWSNQILQVQKDINTLKAKEKQHKWLEERQIKKKALEKEQQRDLDDFYRYKQFGQQQQQINRVSNLKNRESKRERINNSTEIRMIEKSQQKQRNKSMISEEIEKTKSEISFKQVLKKQAIDKKKQEHIEFVENVKEKRKVREQQIEELKKAEKEEYVWKRAQQLLEKQSKLLYEREQLLQNQRFF</sequence>
<evidence type="ECO:0000313" key="2">
    <source>
        <dbReference type="EMBL" id="EAR85355.2"/>
    </source>
</evidence>
<dbReference type="GeneID" id="7830051"/>
<dbReference type="RefSeq" id="XP_001033018.2">
    <property type="nucleotide sequence ID" value="XM_001033018.2"/>
</dbReference>
<proteinExistence type="predicted"/>
<organism evidence="2 3">
    <name type="scientific">Tetrahymena thermophila (strain SB210)</name>
    <dbReference type="NCBI Taxonomy" id="312017"/>
    <lineage>
        <taxon>Eukaryota</taxon>
        <taxon>Sar</taxon>
        <taxon>Alveolata</taxon>
        <taxon>Ciliophora</taxon>
        <taxon>Intramacronucleata</taxon>
        <taxon>Oligohymenophorea</taxon>
        <taxon>Hymenostomatida</taxon>
        <taxon>Tetrahymenina</taxon>
        <taxon>Tetrahymenidae</taxon>
        <taxon>Tetrahymena</taxon>
    </lineage>
</organism>
<reference evidence="3" key="1">
    <citation type="journal article" date="2006" name="PLoS Biol.">
        <title>Macronuclear genome sequence of the ciliate Tetrahymena thermophila, a model eukaryote.</title>
        <authorList>
            <person name="Eisen J.A."/>
            <person name="Coyne R.S."/>
            <person name="Wu M."/>
            <person name="Wu D."/>
            <person name="Thiagarajan M."/>
            <person name="Wortman J.R."/>
            <person name="Badger J.H."/>
            <person name="Ren Q."/>
            <person name="Amedeo P."/>
            <person name="Jones K.M."/>
            <person name="Tallon L.J."/>
            <person name="Delcher A.L."/>
            <person name="Salzberg S.L."/>
            <person name="Silva J.C."/>
            <person name="Haas B.J."/>
            <person name="Majoros W.H."/>
            <person name="Farzad M."/>
            <person name="Carlton J.M."/>
            <person name="Smith R.K. Jr."/>
            <person name="Garg J."/>
            <person name="Pearlman R.E."/>
            <person name="Karrer K.M."/>
            <person name="Sun L."/>
            <person name="Manning G."/>
            <person name="Elde N.C."/>
            <person name="Turkewitz A.P."/>
            <person name="Asai D.J."/>
            <person name="Wilkes D.E."/>
            <person name="Wang Y."/>
            <person name="Cai H."/>
            <person name="Collins K."/>
            <person name="Stewart B.A."/>
            <person name="Lee S.R."/>
            <person name="Wilamowska K."/>
            <person name="Weinberg Z."/>
            <person name="Ruzzo W.L."/>
            <person name="Wloga D."/>
            <person name="Gaertig J."/>
            <person name="Frankel J."/>
            <person name="Tsao C.-C."/>
            <person name="Gorovsky M.A."/>
            <person name="Keeling P.J."/>
            <person name="Waller R.F."/>
            <person name="Patron N.J."/>
            <person name="Cherry J.M."/>
            <person name="Stover N.A."/>
            <person name="Krieger C.J."/>
            <person name="del Toro C."/>
            <person name="Ryder H.F."/>
            <person name="Williamson S.C."/>
            <person name="Barbeau R.A."/>
            <person name="Hamilton E.P."/>
            <person name="Orias E."/>
        </authorList>
    </citation>
    <scope>NUCLEOTIDE SEQUENCE [LARGE SCALE GENOMIC DNA]</scope>
    <source>
        <strain evidence="3">SB210</strain>
    </source>
</reference>
<dbReference type="InParanoid" id="I7MGN5"/>
<feature type="region of interest" description="Disordered" evidence="1">
    <location>
        <begin position="288"/>
        <end position="327"/>
    </location>
</feature>
<evidence type="ECO:0000313" key="3">
    <source>
        <dbReference type="Proteomes" id="UP000009168"/>
    </source>
</evidence>
<dbReference type="KEGG" id="tet:TTHERM_00471310"/>
<evidence type="ECO:0000256" key="1">
    <source>
        <dbReference type="SAM" id="MobiDB-lite"/>
    </source>
</evidence>
<feature type="region of interest" description="Disordered" evidence="1">
    <location>
        <begin position="399"/>
        <end position="438"/>
    </location>
</feature>
<dbReference type="Proteomes" id="UP000009168">
    <property type="component" value="Unassembled WGS sequence"/>
</dbReference>
<keyword evidence="3" id="KW-1185">Reference proteome</keyword>
<dbReference type="AlphaFoldDB" id="I7MGN5"/>
<dbReference type="EMBL" id="GG662622">
    <property type="protein sequence ID" value="EAR85355.2"/>
    <property type="molecule type" value="Genomic_DNA"/>
</dbReference>